<reference evidence="2" key="1">
    <citation type="journal article" date="2015" name="Nat. Genet.">
        <title>The genome and transcriptome of the zoonotic hookworm Ancylostoma ceylanicum identify infection-specific gene families.</title>
        <authorList>
            <person name="Schwarz E.M."/>
            <person name="Hu Y."/>
            <person name="Antoshechkin I."/>
            <person name="Miller M.M."/>
            <person name="Sternberg P.W."/>
            <person name="Aroian R.V."/>
        </authorList>
    </citation>
    <scope>NUCLEOTIDE SEQUENCE</scope>
    <source>
        <strain evidence="2">HY135</strain>
    </source>
</reference>
<gene>
    <name evidence="1" type="primary">Acey_s0390.g547</name>
    <name evidence="1" type="ORF">Y032_0390g547</name>
</gene>
<organism evidence="1 2">
    <name type="scientific">Ancylostoma ceylanicum</name>
    <dbReference type="NCBI Taxonomy" id="53326"/>
    <lineage>
        <taxon>Eukaryota</taxon>
        <taxon>Metazoa</taxon>
        <taxon>Ecdysozoa</taxon>
        <taxon>Nematoda</taxon>
        <taxon>Chromadorea</taxon>
        <taxon>Rhabditida</taxon>
        <taxon>Rhabditina</taxon>
        <taxon>Rhabditomorpha</taxon>
        <taxon>Strongyloidea</taxon>
        <taxon>Ancylostomatidae</taxon>
        <taxon>Ancylostomatinae</taxon>
        <taxon>Ancylostoma</taxon>
    </lineage>
</organism>
<sequence length="169" mass="18847">MEIPSKVPNVVSVVRKFEPYQFQQKLLERHAKPTRLLPSQLRDLAMIAYFSPSLPRPILSSVCDAQPYRVQFNKCWLSVGVWLFSCLSCKQIVNLLDSLIPAIYIKCHEGVFEPVYRDGVCKGLVTVCSTKLTCEAVDLINRTRHDSLANVAAVAGSQHTHGPLRLGGP</sequence>
<name>A0A016RSU0_9BILA</name>
<dbReference type="EMBL" id="JARK01001726">
    <property type="protein sequence ID" value="EYB81172.1"/>
    <property type="molecule type" value="Genomic_DNA"/>
</dbReference>
<dbReference type="Proteomes" id="UP000024635">
    <property type="component" value="Unassembled WGS sequence"/>
</dbReference>
<comment type="caution">
    <text evidence="1">The sequence shown here is derived from an EMBL/GenBank/DDBJ whole genome shotgun (WGS) entry which is preliminary data.</text>
</comment>
<dbReference type="OrthoDB" id="2405412at2759"/>
<protein>
    <submittedName>
        <fullName evidence="1">Uncharacterized protein</fullName>
    </submittedName>
</protein>
<accession>A0A016RSU0</accession>
<evidence type="ECO:0000313" key="1">
    <source>
        <dbReference type="EMBL" id="EYB81172.1"/>
    </source>
</evidence>
<keyword evidence="2" id="KW-1185">Reference proteome</keyword>
<proteinExistence type="predicted"/>
<dbReference type="AlphaFoldDB" id="A0A016RSU0"/>
<evidence type="ECO:0000313" key="2">
    <source>
        <dbReference type="Proteomes" id="UP000024635"/>
    </source>
</evidence>